<comment type="caution">
    <text evidence="6">The sequence shown here is derived from an EMBL/GenBank/DDBJ whole genome shotgun (WGS) entry which is preliminary data.</text>
</comment>
<gene>
    <name evidence="6" type="ORF">SO694_00086051</name>
</gene>
<dbReference type="PROSITE" id="PS50026">
    <property type="entry name" value="EGF_3"/>
    <property type="match status" value="1"/>
</dbReference>
<dbReference type="PROSITE" id="PS01186">
    <property type="entry name" value="EGF_2"/>
    <property type="match status" value="2"/>
</dbReference>
<evidence type="ECO:0000256" key="4">
    <source>
        <dbReference type="SAM" id="SignalP"/>
    </source>
</evidence>
<dbReference type="SUPFAM" id="SSF117281">
    <property type="entry name" value="Kelch motif"/>
    <property type="match status" value="1"/>
</dbReference>
<feature type="chain" id="PRO_5046657526" evidence="4">
    <location>
        <begin position="18"/>
        <end position="937"/>
    </location>
</feature>
<protein>
    <submittedName>
        <fullName evidence="6">Tenascin-like protein</fullName>
    </submittedName>
</protein>
<feature type="disulfide bond" evidence="3">
    <location>
        <begin position="866"/>
        <end position="876"/>
    </location>
</feature>
<feature type="domain" description="EGF-like" evidence="5">
    <location>
        <begin position="862"/>
        <end position="897"/>
    </location>
</feature>
<dbReference type="SMART" id="SM00181">
    <property type="entry name" value="EGF"/>
    <property type="match status" value="3"/>
</dbReference>
<sequence length="937" mass="105403">MGRRGRLLLLLFAGAEAWQKWAYESNATQEWRDLWRLPQGPGARRGHTMVLFNTMILMFGGRSNEVRRNHVPKTYEIETVNGTIDFVSYDKNPIVDGTCRLTNSSEAGGNASAYYVCDNQIDVGLYFNDVWAYELNCTRYGDLPCVEHTWTVLNYGAHRGGCKYILGREICTHPSERWLHGAAMFLDSTMLIYGGFSQRCEDYCDDLWSFDVRDGSWMEIYEVGHFNPGESPGKRWKFSIVADGTTFYIFGGFRLWHGFSSDNSEDNRWDSYELLPQGGYLSDLWVYEKRLLAPEEPMPTSSAGLGTWTNLTEKLTRTTGQDKRAKFPTSKARFSAVFHSCTTIPGDTWDERDAQSCVASWPQARAGHVAALDQERNGMWIFGGYTTFFPYLSTDGPGSGLGVVAKPTAQGFIPFPDYPYYLDDLWFYNLTDGYWTLIAPVSSSNPAPRCDTTLVLDGRILIMFGGFNGSHHFDDTWYFNTTESSMRWLQKKGVVYPLWPENCTSDLETVEDNLDECFLLEWKRPVRAHCQSPSQAGCRFNDWYAPDPNNSALNFGTYNGAPFYGIVDARDPAPTEPAGENQPIVPEAATGPRQWVRGAQWWNDSWVARHERLGDIGDYFVEVETVDDANESYTTYSGTYYRRCTSVKGEVTRGGTMGWRGGTTDGVAGRATEPILVPQPRRRAPGWDGCRDQCFGVAAIHAPMLGQTPTESRFLGELYIFGGVGYEREYYQTTNTTFQTAVLDDMWRLGIHDCPYNCSNQGDCVYGFCRCYPGYYGVDCSNISCPGDFCYIDEDTNIQVCQHCCQAGYNHTDGDSYEIDVPRVPCSFESQQLDGSFGESNGICDGFGTCQCAPPYILDDCSVKDCKHNCSARGHCSVEFPVSRCICNPGYYGEYCQFKVCLNNCSYPNGHCDPVTGECECEMMYEPVWNSTTGLGS</sequence>
<dbReference type="PANTHER" id="PTHR46093:SF18">
    <property type="entry name" value="FIBRONECTIN TYPE-III DOMAIN-CONTAINING PROTEIN"/>
    <property type="match status" value="1"/>
</dbReference>
<evidence type="ECO:0000313" key="7">
    <source>
        <dbReference type="Proteomes" id="UP001363151"/>
    </source>
</evidence>
<dbReference type="Gene3D" id="2.60.120.260">
    <property type="entry name" value="Galactose-binding domain-like"/>
    <property type="match status" value="1"/>
</dbReference>
<keyword evidence="1" id="KW-0880">Kelch repeat</keyword>
<evidence type="ECO:0000256" key="2">
    <source>
        <dbReference type="ARBA" id="ARBA00022737"/>
    </source>
</evidence>
<evidence type="ECO:0000256" key="1">
    <source>
        <dbReference type="ARBA" id="ARBA00022441"/>
    </source>
</evidence>
<reference evidence="6 7" key="1">
    <citation type="submission" date="2024-03" db="EMBL/GenBank/DDBJ databases">
        <title>Aureococcus anophagefferens CCMP1851 and Kratosvirus quantuckense: Draft genome of a second virus-susceptible host strain in the model system.</title>
        <authorList>
            <person name="Chase E."/>
            <person name="Truchon A.R."/>
            <person name="Schepens W."/>
            <person name="Wilhelm S.W."/>
        </authorList>
    </citation>
    <scope>NUCLEOTIDE SEQUENCE [LARGE SCALE GENOMIC DNA]</scope>
    <source>
        <strain evidence="6 7">CCMP1851</strain>
    </source>
</reference>
<proteinExistence type="predicted"/>
<dbReference type="PROSITE" id="PS00022">
    <property type="entry name" value="EGF_1"/>
    <property type="match status" value="2"/>
</dbReference>
<accession>A0ABR1G4Y3</accession>
<dbReference type="InterPro" id="IPR015915">
    <property type="entry name" value="Kelch-typ_b-propeller"/>
</dbReference>
<dbReference type="PANTHER" id="PTHR46093">
    <property type="entry name" value="ACYL-COA-BINDING DOMAIN-CONTAINING PROTEIN 5"/>
    <property type="match status" value="1"/>
</dbReference>
<name>A0ABR1G4Y3_AURAN</name>
<dbReference type="Gene3D" id="2.10.25.10">
    <property type="entry name" value="Laminin"/>
    <property type="match status" value="1"/>
</dbReference>
<evidence type="ECO:0000313" key="6">
    <source>
        <dbReference type="EMBL" id="KAK7247993.1"/>
    </source>
</evidence>
<keyword evidence="7" id="KW-1185">Reference proteome</keyword>
<keyword evidence="2" id="KW-0677">Repeat</keyword>
<evidence type="ECO:0000256" key="3">
    <source>
        <dbReference type="PROSITE-ProRule" id="PRU00076"/>
    </source>
</evidence>
<feature type="signal peptide" evidence="4">
    <location>
        <begin position="1"/>
        <end position="17"/>
    </location>
</feature>
<comment type="caution">
    <text evidence="3">Lacks conserved residue(s) required for the propagation of feature annotation.</text>
</comment>
<dbReference type="Gene3D" id="2.120.10.80">
    <property type="entry name" value="Kelch-type beta propeller"/>
    <property type="match status" value="3"/>
</dbReference>
<dbReference type="Proteomes" id="UP001363151">
    <property type="component" value="Unassembled WGS sequence"/>
</dbReference>
<dbReference type="InterPro" id="IPR000742">
    <property type="entry name" value="EGF"/>
</dbReference>
<keyword evidence="4" id="KW-0732">Signal</keyword>
<dbReference type="EMBL" id="JBBJCI010000122">
    <property type="protein sequence ID" value="KAK7247993.1"/>
    <property type="molecule type" value="Genomic_DNA"/>
</dbReference>
<keyword evidence="3" id="KW-1015">Disulfide bond</keyword>
<evidence type="ECO:0000259" key="5">
    <source>
        <dbReference type="PROSITE" id="PS50026"/>
    </source>
</evidence>
<feature type="disulfide bond" evidence="3">
    <location>
        <begin position="887"/>
        <end position="896"/>
    </location>
</feature>
<keyword evidence="3" id="KW-0245">EGF-like domain</keyword>
<organism evidence="6 7">
    <name type="scientific">Aureococcus anophagefferens</name>
    <name type="common">Harmful bloom alga</name>
    <dbReference type="NCBI Taxonomy" id="44056"/>
    <lineage>
        <taxon>Eukaryota</taxon>
        <taxon>Sar</taxon>
        <taxon>Stramenopiles</taxon>
        <taxon>Ochrophyta</taxon>
        <taxon>Pelagophyceae</taxon>
        <taxon>Pelagomonadales</taxon>
        <taxon>Pelagomonadaceae</taxon>
        <taxon>Aureococcus</taxon>
    </lineage>
</organism>